<dbReference type="PANTHER" id="PTHR42774">
    <property type="entry name" value="PHOSPHOTRANSFERASE SYSTEM TRANSPORT PROTEIN"/>
    <property type="match status" value="1"/>
</dbReference>
<feature type="compositionally biased region" description="Basic and acidic residues" evidence="1">
    <location>
        <begin position="86"/>
        <end position="97"/>
    </location>
</feature>
<dbReference type="AlphaFoldDB" id="A0A1U7ZA17"/>
<dbReference type="GeneID" id="104590874"/>
<proteinExistence type="predicted"/>
<feature type="compositionally biased region" description="Low complexity" evidence="1">
    <location>
        <begin position="12"/>
        <end position="27"/>
    </location>
</feature>
<dbReference type="Pfam" id="PF00294">
    <property type="entry name" value="PfkB"/>
    <property type="match status" value="1"/>
</dbReference>
<dbReference type="Proteomes" id="UP000189703">
    <property type="component" value="Unplaced"/>
</dbReference>
<sequence>MSLSNFANGIHSLPTSSSSPASLRGSSFSPPSIVAYSIRRNMSSSSIRASTEMPPSLPPLPENRVVLGCRAVSVDFLATVASYPNPDDKIRSTDRSFRTRTSSPKSRASAVVSPSLPPLPESRIILGLGGTGLDFLVTVAAYPKPDEKIRSTSSKVQGGGNAGNALTCAARLGLNPRLISKVANDAQGKGILDELEGDGVDTNYVVVAEEGNSPFTYVIVDSQT</sequence>
<feature type="domain" description="Carbohydrate kinase PfkB" evidence="2">
    <location>
        <begin position="145"/>
        <end position="222"/>
    </location>
</feature>
<protein>
    <submittedName>
        <fullName evidence="4">Uncharacterized protein LOC104590874 isoform X1</fullName>
    </submittedName>
</protein>
<dbReference type="RefSeq" id="XP_010247937.1">
    <property type="nucleotide sequence ID" value="XM_010249635.2"/>
</dbReference>
<dbReference type="Gene3D" id="3.40.1190.20">
    <property type="match status" value="1"/>
</dbReference>
<gene>
    <name evidence="4" type="primary">LOC104590874</name>
</gene>
<dbReference type="InterPro" id="IPR011611">
    <property type="entry name" value="PfkB_dom"/>
</dbReference>
<organism evidence="3 4">
    <name type="scientific">Nelumbo nucifera</name>
    <name type="common">Sacred lotus</name>
    <dbReference type="NCBI Taxonomy" id="4432"/>
    <lineage>
        <taxon>Eukaryota</taxon>
        <taxon>Viridiplantae</taxon>
        <taxon>Streptophyta</taxon>
        <taxon>Embryophyta</taxon>
        <taxon>Tracheophyta</taxon>
        <taxon>Spermatophyta</taxon>
        <taxon>Magnoliopsida</taxon>
        <taxon>Proteales</taxon>
        <taxon>Nelumbonaceae</taxon>
        <taxon>Nelumbo</taxon>
    </lineage>
</organism>
<name>A0A1U7ZA17_NELNU</name>
<evidence type="ECO:0000313" key="4">
    <source>
        <dbReference type="RefSeq" id="XP_010247937.1"/>
    </source>
</evidence>
<dbReference type="eggNOG" id="KOG2947">
    <property type="taxonomic scope" value="Eukaryota"/>
</dbReference>
<reference evidence="4" key="1">
    <citation type="submission" date="2025-08" db="UniProtKB">
        <authorList>
            <consortium name="RefSeq"/>
        </authorList>
    </citation>
    <scope>IDENTIFICATION</scope>
</reference>
<evidence type="ECO:0000256" key="1">
    <source>
        <dbReference type="SAM" id="MobiDB-lite"/>
    </source>
</evidence>
<dbReference type="KEGG" id="nnu:104590874"/>
<evidence type="ECO:0000313" key="3">
    <source>
        <dbReference type="Proteomes" id="UP000189703"/>
    </source>
</evidence>
<accession>A0A1U7ZA17</accession>
<dbReference type="STRING" id="4432.A0A1U7ZA17"/>
<dbReference type="PANTHER" id="PTHR42774:SF3">
    <property type="entry name" value="KETOHEXOKINASE"/>
    <property type="match status" value="1"/>
</dbReference>
<dbReference type="OrthoDB" id="1938100at2759"/>
<dbReference type="SUPFAM" id="SSF53613">
    <property type="entry name" value="Ribokinase-like"/>
    <property type="match status" value="1"/>
</dbReference>
<feature type="region of interest" description="Disordered" evidence="1">
    <location>
        <begin position="1"/>
        <end position="27"/>
    </location>
</feature>
<keyword evidence="3" id="KW-1185">Reference proteome</keyword>
<evidence type="ECO:0000259" key="2">
    <source>
        <dbReference type="Pfam" id="PF00294"/>
    </source>
</evidence>
<dbReference type="InterPro" id="IPR029056">
    <property type="entry name" value="Ribokinase-like"/>
</dbReference>
<dbReference type="InParanoid" id="A0A1U7ZA17"/>
<feature type="region of interest" description="Disordered" evidence="1">
    <location>
        <begin position="85"/>
        <end position="114"/>
    </location>
</feature>
<dbReference type="InterPro" id="IPR052562">
    <property type="entry name" value="Ketohexokinase-related"/>
</dbReference>
<feature type="compositionally biased region" description="Low complexity" evidence="1">
    <location>
        <begin position="99"/>
        <end position="114"/>
    </location>
</feature>